<evidence type="ECO:0000313" key="4">
    <source>
        <dbReference type="EMBL" id="RHW27280.1"/>
    </source>
</evidence>
<evidence type="ECO:0000256" key="3">
    <source>
        <dbReference type="PIRSR" id="PIRSR633199-1"/>
    </source>
</evidence>
<dbReference type="NCBIfam" id="NF045660">
    <property type="entry name" value="DiMthArgaseDdahStm"/>
    <property type="match status" value="1"/>
</dbReference>
<dbReference type="GO" id="GO:0016403">
    <property type="term" value="F:dimethylargininase activity"/>
    <property type="evidence" value="ECO:0007669"/>
    <property type="project" value="TreeGrafter"/>
</dbReference>
<dbReference type="Proteomes" id="UP000283644">
    <property type="component" value="Unassembled WGS sequence"/>
</dbReference>
<dbReference type="GO" id="GO:0016597">
    <property type="term" value="F:amino acid binding"/>
    <property type="evidence" value="ECO:0007669"/>
    <property type="project" value="TreeGrafter"/>
</dbReference>
<dbReference type="AlphaFoldDB" id="A0A417Y3Q2"/>
<dbReference type="Gene3D" id="3.75.10.10">
    <property type="entry name" value="L-arginine/glycine Amidinotransferase, Chain A"/>
    <property type="match status" value="1"/>
</dbReference>
<dbReference type="RefSeq" id="WP_118924802.1">
    <property type="nucleotide sequence ID" value="NZ_QXGH01000013.1"/>
</dbReference>
<dbReference type="PANTHER" id="PTHR12737">
    <property type="entry name" value="DIMETHYLARGININE DIMETHYLAMINOHYDROLASE"/>
    <property type="match status" value="1"/>
</dbReference>
<evidence type="ECO:0000256" key="2">
    <source>
        <dbReference type="ARBA" id="ARBA00022801"/>
    </source>
</evidence>
<dbReference type="EMBL" id="QXGH01000013">
    <property type="protein sequence ID" value="RHW27280.1"/>
    <property type="molecule type" value="Genomic_DNA"/>
</dbReference>
<dbReference type="GO" id="GO:0000052">
    <property type="term" value="P:citrulline metabolic process"/>
    <property type="evidence" value="ECO:0007669"/>
    <property type="project" value="TreeGrafter"/>
</dbReference>
<dbReference type="GO" id="GO:0006525">
    <property type="term" value="P:arginine metabolic process"/>
    <property type="evidence" value="ECO:0007669"/>
    <property type="project" value="TreeGrafter"/>
</dbReference>
<dbReference type="PANTHER" id="PTHR12737:SF9">
    <property type="entry name" value="DIMETHYLARGININASE"/>
    <property type="match status" value="1"/>
</dbReference>
<dbReference type="GO" id="GO:0045429">
    <property type="term" value="P:positive regulation of nitric oxide biosynthetic process"/>
    <property type="evidence" value="ECO:0007669"/>
    <property type="project" value="TreeGrafter"/>
</dbReference>
<keyword evidence="5" id="KW-1185">Reference proteome</keyword>
<evidence type="ECO:0000256" key="1">
    <source>
        <dbReference type="ARBA" id="ARBA00008532"/>
    </source>
</evidence>
<name>A0A417Y3Q2_9ACTN</name>
<dbReference type="InterPro" id="IPR033199">
    <property type="entry name" value="DDAH-like"/>
</dbReference>
<proteinExistence type="inferred from homology"/>
<keyword evidence="2 4" id="KW-0378">Hydrolase</keyword>
<dbReference type="SUPFAM" id="SSF55909">
    <property type="entry name" value="Pentein"/>
    <property type="match status" value="1"/>
</dbReference>
<organism evidence="4 5">
    <name type="scientific">Nocardioides immobilis</name>
    <dbReference type="NCBI Taxonomy" id="2049295"/>
    <lineage>
        <taxon>Bacteria</taxon>
        <taxon>Bacillati</taxon>
        <taxon>Actinomycetota</taxon>
        <taxon>Actinomycetes</taxon>
        <taxon>Propionibacteriales</taxon>
        <taxon>Nocardioidaceae</taxon>
        <taxon>Nocardioides</taxon>
    </lineage>
</organism>
<feature type="active site" description="Nucleophile" evidence="3">
    <location>
        <position position="250"/>
    </location>
</feature>
<accession>A0A417Y3Q2</accession>
<reference evidence="4 5" key="1">
    <citation type="submission" date="2018-09" db="EMBL/GenBank/DDBJ databases">
        <title>Genome sequencing of Nocardioides immobilis CCTCC AB 2017083 for comparison to Nocardioides silvaticus.</title>
        <authorList>
            <person name="Li C."/>
            <person name="Wang G."/>
        </authorList>
    </citation>
    <scope>NUCLEOTIDE SEQUENCE [LARGE SCALE GENOMIC DNA]</scope>
    <source>
        <strain evidence="4 5">CCTCC AB 2017083</strain>
    </source>
</reference>
<feature type="active site" description="Proton donor" evidence="3">
    <location>
        <position position="165"/>
    </location>
</feature>
<gene>
    <name evidence="4" type="ORF">D0Z08_08925</name>
</gene>
<evidence type="ECO:0000313" key="5">
    <source>
        <dbReference type="Proteomes" id="UP000283644"/>
    </source>
</evidence>
<comment type="similarity">
    <text evidence="1">Belongs to the DDAH family.</text>
</comment>
<sequence length="257" mass="27668">MTTPTPPYALVRPPAATLADGIVTFIEREPVDVERAREQWRGYVAALEAAGWPTVEVEGDDTLPDSVFVEDAVVMFGDLAVITNPRQPARNPETAGAEKKVREFGLETTTITDGHLDGGDVLKVGRQVYVGLTGTTDADAVAQLAAILEPRGWTVTVVPVTKALHLKSAITALPDRTVIGYGPVVDDPSLFPSYLEVPEEPGAHVVVLDDHTVLMSSRAPRSAEMFRARGLDVVTVDIAEYEKLEGCVTCLSVRVRP</sequence>
<dbReference type="OrthoDB" id="3196313at2"/>
<comment type="caution">
    <text evidence="4">The sequence shown here is derived from an EMBL/GenBank/DDBJ whole genome shotgun (WGS) entry which is preliminary data.</text>
</comment>
<protein>
    <submittedName>
        <fullName evidence="4">N(G),N(G)-dimethylarginine dimethylaminohydrolase</fullName>
    </submittedName>
</protein>